<protein>
    <submittedName>
        <fullName evidence="2">Uncharacterized protein</fullName>
    </submittedName>
</protein>
<keyword evidence="3" id="KW-1185">Reference proteome</keyword>
<organism evidence="2 3">
    <name type="scientific">Stylosanthes scabra</name>
    <dbReference type="NCBI Taxonomy" id="79078"/>
    <lineage>
        <taxon>Eukaryota</taxon>
        <taxon>Viridiplantae</taxon>
        <taxon>Streptophyta</taxon>
        <taxon>Embryophyta</taxon>
        <taxon>Tracheophyta</taxon>
        <taxon>Spermatophyta</taxon>
        <taxon>Magnoliopsida</taxon>
        <taxon>eudicotyledons</taxon>
        <taxon>Gunneridae</taxon>
        <taxon>Pentapetalae</taxon>
        <taxon>rosids</taxon>
        <taxon>fabids</taxon>
        <taxon>Fabales</taxon>
        <taxon>Fabaceae</taxon>
        <taxon>Papilionoideae</taxon>
        <taxon>50 kb inversion clade</taxon>
        <taxon>dalbergioids sensu lato</taxon>
        <taxon>Dalbergieae</taxon>
        <taxon>Pterocarpus clade</taxon>
        <taxon>Stylosanthes</taxon>
    </lineage>
</organism>
<proteinExistence type="predicted"/>
<dbReference type="Proteomes" id="UP001341840">
    <property type="component" value="Unassembled WGS sequence"/>
</dbReference>
<evidence type="ECO:0000256" key="1">
    <source>
        <dbReference type="SAM" id="MobiDB-lite"/>
    </source>
</evidence>
<reference evidence="2 3" key="1">
    <citation type="journal article" date="2023" name="Plants (Basel)">
        <title>Bridging the Gap: Combining Genomics and Transcriptomics Approaches to Understand Stylosanthes scabra, an Orphan Legume from the Brazilian Caatinga.</title>
        <authorList>
            <person name="Ferreira-Neto J.R.C."/>
            <person name="da Silva M.D."/>
            <person name="Binneck E."/>
            <person name="de Melo N.F."/>
            <person name="da Silva R.H."/>
            <person name="de Melo A.L.T.M."/>
            <person name="Pandolfi V."/>
            <person name="Bustamante F.O."/>
            <person name="Brasileiro-Vidal A.C."/>
            <person name="Benko-Iseppon A.M."/>
        </authorList>
    </citation>
    <scope>NUCLEOTIDE SEQUENCE [LARGE SCALE GENOMIC DNA]</scope>
    <source>
        <tissue evidence="2">Leaves</tissue>
    </source>
</reference>
<feature type="region of interest" description="Disordered" evidence="1">
    <location>
        <begin position="43"/>
        <end position="79"/>
    </location>
</feature>
<sequence length="118" mass="12974">MMMMKMEATCKSAIYMCGSEKMFDTVPEASPCTAAAMAMGTAEHEANAASCEEEGARDSAAGEGDRRMSGGQETPRRRVLPLIATSGYHVGCASLESRRELNRYGRQWRWDDRCLHCG</sequence>
<comment type="caution">
    <text evidence="2">The sequence shown here is derived from an EMBL/GenBank/DDBJ whole genome shotgun (WGS) entry which is preliminary data.</text>
</comment>
<dbReference type="EMBL" id="JASCZI010002483">
    <property type="protein sequence ID" value="MED6116236.1"/>
    <property type="molecule type" value="Genomic_DNA"/>
</dbReference>
<evidence type="ECO:0000313" key="2">
    <source>
        <dbReference type="EMBL" id="MED6116236.1"/>
    </source>
</evidence>
<evidence type="ECO:0000313" key="3">
    <source>
        <dbReference type="Proteomes" id="UP001341840"/>
    </source>
</evidence>
<name>A0ABU6QVW7_9FABA</name>
<accession>A0ABU6QVW7</accession>
<gene>
    <name evidence="2" type="ORF">PIB30_098172</name>
</gene>